<protein>
    <recommendedName>
        <fullName evidence="5">Zinc finger PHD-type domain-containing protein</fullName>
    </recommendedName>
</protein>
<dbReference type="InterPro" id="IPR053051">
    <property type="entry name" value="HDAC_complex_subunit"/>
</dbReference>
<dbReference type="SUPFAM" id="SSF57903">
    <property type="entry name" value="FYVE/PHD zinc finger"/>
    <property type="match status" value="1"/>
</dbReference>
<feature type="region of interest" description="Disordered" evidence="4">
    <location>
        <begin position="274"/>
        <end position="307"/>
    </location>
</feature>
<reference evidence="7" key="2">
    <citation type="submission" date="2015-01" db="EMBL/GenBank/DDBJ databases">
        <title>Evolutionary Origins and Diversification of the Mycorrhizal Mutualists.</title>
        <authorList>
            <consortium name="DOE Joint Genome Institute"/>
            <consortium name="Mycorrhizal Genomics Consortium"/>
            <person name="Kohler A."/>
            <person name="Kuo A."/>
            <person name="Nagy L.G."/>
            <person name="Floudas D."/>
            <person name="Copeland A."/>
            <person name="Barry K.W."/>
            <person name="Cichocki N."/>
            <person name="Veneault-Fourrey C."/>
            <person name="LaButti K."/>
            <person name="Lindquist E.A."/>
            <person name="Lipzen A."/>
            <person name="Lundell T."/>
            <person name="Morin E."/>
            <person name="Murat C."/>
            <person name="Riley R."/>
            <person name="Ohm R."/>
            <person name="Sun H."/>
            <person name="Tunlid A."/>
            <person name="Henrissat B."/>
            <person name="Grigoriev I.V."/>
            <person name="Hibbett D.S."/>
            <person name="Martin F."/>
        </authorList>
    </citation>
    <scope>NUCLEOTIDE SEQUENCE [LARGE SCALE GENOMIC DNA]</scope>
    <source>
        <strain evidence="7">h7</strain>
    </source>
</reference>
<dbReference type="SMART" id="SM00249">
    <property type="entry name" value="PHD"/>
    <property type="match status" value="1"/>
</dbReference>
<dbReference type="PANTHER" id="PTHR47793">
    <property type="entry name" value="HISTONE DEACETYLASE COMPLEX SUBUNIT CTI6"/>
    <property type="match status" value="1"/>
</dbReference>
<dbReference type="Proteomes" id="UP000053424">
    <property type="component" value="Unassembled WGS sequence"/>
</dbReference>
<dbReference type="STRING" id="686832.A0A0C3C971"/>
<dbReference type="AlphaFoldDB" id="A0A0C3C971"/>
<dbReference type="InterPro" id="IPR019786">
    <property type="entry name" value="Zinc_finger_PHD-type_CS"/>
</dbReference>
<keyword evidence="1" id="KW-0479">Metal-binding</keyword>
<evidence type="ECO:0000256" key="3">
    <source>
        <dbReference type="ARBA" id="ARBA00022833"/>
    </source>
</evidence>
<feature type="compositionally biased region" description="Low complexity" evidence="4">
    <location>
        <begin position="42"/>
        <end position="51"/>
    </location>
</feature>
<dbReference type="GO" id="GO:0008270">
    <property type="term" value="F:zinc ion binding"/>
    <property type="evidence" value="ECO:0007669"/>
    <property type="project" value="UniProtKB-KW"/>
</dbReference>
<dbReference type="HOGENOM" id="CLU_906303_0_0_1"/>
<proteinExistence type="predicted"/>
<dbReference type="PANTHER" id="PTHR47793:SF1">
    <property type="entry name" value="HISTONE DEACETYLASE COMPLEX SUBUNIT CTI6"/>
    <property type="match status" value="1"/>
</dbReference>
<feature type="region of interest" description="Disordered" evidence="4">
    <location>
        <begin position="214"/>
        <end position="253"/>
    </location>
</feature>
<dbReference type="EMBL" id="KN831783">
    <property type="protein sequence ID" value="KIM40096.1"/>
    <property type="molecule type" value="Genomic_DNA"/>
</dbReference>
<dbReference type="GO" id="GO:0061186">
    <property type="term" value="P:negative regulation of silent mating-type cassette heterochromatin formation"/>
    <property type="evidence" value="ECO:0007669"/>
    <property type="project" value="TreeGrafter"/>
</dbReference>
<organism evidence="6 7">
    <name type="scientific">Hebeloma cylindrosporum</name>
    <dbReference type="NCBI Taxonomy" id="76867"/>
    <lineage>
        <taxon>Eukaryota</taxon>
        <taxon>Fungi</taxon>
        <taxon>Dikarya</taxon>
        <taxon>Basidiomycota</taxon>
        <taxon>Agaricomycotina</taxon>
        <taxon>Agaricomycetes</taxon>
        <taxon>Agaricomycetidae</taxon>
        <taxon>Agaricales</taxon>
        <taxon>Agaricineae</taxon>
        <taxon>Hymenogastraceae</taxon>
        <taxon>Hebeloma</taxon>
    </lineage>
</organism>
<feature type="region of interest" description="Disordered" evidence="4">
    <location>
        <begin position="1"/>
        <end position="129"/>
    </location>
</feature>
<evidence type="ECO:0000256" key="4">
    <source>
        <dbReference type="SAM" id="MobiDB-lite"/>
    </source>
</evidence>
<dbReference type="InterPro" id="IPR001965">
    <property type="entry name" value="Znf_PHD"/>
</dbReference>
<dbReference type="OrthoDB" id="79252at2759"/>
<dbReference type="Gene3D" id="3.30.40.10">
    <property type="entry name" value="Zinc/RING finger domain, C3HC4 (zinc finger)"/>
    <property type="match status" value="1"/>
</dbReference>
<dbReference type="PROSITE" id="PS01359">
    <property type="entry name" value="ZF_PHD_1"/>
    <property type="match status" value="1"/>
</dbReference>
<sequence length="307" mass="33463">MGPPLSPRETRRSGRRSAPSGSASASKSPDSDQPMREKGNGSRTATSSTSSRTKKLKQEDNDDASEDRKQNSIGGMSSSGSNAASSNKGRRKAKDKDQQSNGAETGAADTVSMDGQTRDAPEEEEEQGVTRCVCGSAGAPYPLDTSTFAHQARLMLEDDPEAGEFMVQCETCGVWQHGLCMGYLTEDQVQDTNYHCELCKPEMHVELLKKLAKKPRQASTTLRQDPIPTSRISRSHSPSYLSKQPSKRRNTMNSRDAAFDESLKEIIEATAAEAAAVQDTSVEEVSAPQPDTIDNGRKKRKRMEEET</sequence>
<feature type="compositionally biased region" description="Polar residues" evidence="4">
    <location>
        <begin position="230"/>
        <end position="244"/>
    </location>
</feature>
<dbReference type="Pfam" id="PF20826">
    <property type="entry name" value="PHD_5"/>
    <property type="match status" value="1"/>
</dbReference>
<feature type="compositionally biased region" description="Low complexity" evidence="4">
    <location>
        <begin position="71"/>
        <end position="87"/>
    </location>
</feature>
<gene>
    <name evidence="6" type="ORF">M413DRAFT_73901</name>
</gene>
<feature type="compositionally biased region" description="Low complexity" evidence="4">
    <location>
        <begin position="16"/>
        <end position="28"/>
    </location>
</feature>
<reference evidence="6 7" key="1">
    <citation type="submission" date="2014-04" db="EMBL/GenBank/DDBJ databases">
        <authorList>
            <consortium name="DOE Joint Genome Institute"/>
            <person name="Kuo A."/>
            <person name="Gay G."/>
            <person name="Dore J."/>
            <person name="Kohler A."/>
            <person name="Nagy L.G."/>
            <person name="Floudas D."/>
            <person name="Copeland A."/>
            <person name="Barry K.W."/>
            <person name="Cichocki N."/>
            <person name="Veneault-Fourrey C."/>
            <person name="LaButti K."/>
            <person name="Lindquist E.A."/>
            <person name="Lipzen A."/>
            <person name="Lundell T."/>
            <person name="Morin E."/>
            <person name="Murat C."/>
            <person name="Sun H."/>
            <person name="Tunlid A."/>
            <person name="Henrissat B."/>
            <person name="Grigoriev I.V."/>
            <person name="Hibbett D.S."/>
            <person name="Martin F."/>
            <person name="Nordberg H.P."/>
            <person name="Cantor M.N."/>
            <person name="Hua S.X."/>
        </authorList>
    </citation>
    <scope>NUCLEOTIDE SEQUENCE [LARGE SCALE GENOMIC DNA]</scope>
    <source>
        <strain evidence="7">h7</strain>
    </source>
</reference>
<evidence type="ECO:0000256" key="1">
    <source>
        <dbReference type="ARBA" id="ARBA00022723"/>
    </source>
</evidence>
<keyword evidence="7" id="KW-1185">Reference proteome</keyword>
<dbReference type="GO" id="GO:0061188">
    <property type="term" value="P:negative regulation of rDNA heterochromatin formation"/>
    <property type="evidence" value="ECO:0007669"/>
    <property type="project" value="TreeGrafter"/>
</dbReference>
<accession>A0A0C3C971</accession>
<dbReference type="InterPro" id="IPR011011">
    <property type="entry name" value="Znf_FYVE_PHD"/>
</dbReference>
<evidence type="ECO:0000313" key="6">
    <source>
        <dbReference type="EMBL" id="KIM40096.1"/>
    </source>
</evidence>
<evidence type="ECO:0000313" key="7">
    <source>
        <dbReference type="Proteomes" id="UP000053424"/>
    </source>
</evidence>
<name>A0A0C3C971_HEBCY</name>
<dbReference type="GO" id="GO:0070210">
    <property type="term" value="C:Rpd3L-Expanded complex"/>
    <property type="evidence" value="ECO:0007669"/>
    <property type="project" value="TreeGrafter"/>
</dbReference>
<keyword evidence="3" id="KW-0862">Zinc</keyword>
<feature type="domain" description="Zinc finger PHD-type" evidence="5">
    <location>
        <begin position="131"/>
        <end position="200"/>
    </location>
</feature>
<dbReference type="InterPro" id="IPR013083">
    <property type="entry name" value="Znf_RING/FYVE/PHD"/>
</dbReference>
<evidence type="ECO:0000256" key="2">
    <source>
        <dbReference type="ARBA" id="ARBA00022771"/>
    </source>
</evidence>
<keyword evidence="2" id="KW-0863">Zinc-finger</keyword>
<dbReference type="GO" id="GO:0033698">
    <property type="term" value="C:Rpd3L complex"/>
    <property type="evidence" value="ECO:0007669"/>
    <property type="project" value="TreeGrafter"/>
</dbReference>
<evidence type="ECO:0000259" key="5">
    <source>
        <dbReference type="SMART" id="SM00249"/>
    </source>
</evidence>
<feature type="compositionally biased region" description="Basic and acidic residues" evidence="4">
    <location>
        <begin position="29"/>
        <end position="40"/>
    </location>
</feature>